<feature type="active site" description="Charge relay system" evidence="4">
    <location>
        <position position="180"/>
    </location>
</feature>
<feature type="active site" description="Charge relay system" evidence="4">
    <location>
        <position position="350"/>
    </location>
</feature>
<evidence type="ECO:0000256" key="1">
    <source>
        <dbReference type="ARBA" id="ARBA00022670"/>
    </source>
</evidence>
<dbReference type="PROSITE" id="PS51892">
    <property type="entry name" value="SUBTILASE"/>
    <property type="match status" value="1"/>
</dbReference>
<protein>
    <submittedName>
        <fullName evidence="7">Subtilase family protein</fullName>
    </submittedName>
</protein>
<keyword evidence="3 4" id="KW-0720">Serine protease</keyword>
<dbReference type="AlphaFoldDB" id="A0A1M6VRM3"/>
<evidence type="ECO:0000313" key="7">
    <source>
        <dbReference type="EMBL" id="SHK84207.1"/>
    </source>
</evidence>
<keyword evidence="2 4" id="KW-0378">Hydrolase</keyword>
<dbReference type="InterPro" id="IPR000209">
    <property type="entry name" value="Peptidase_S8/S53_dom"/>
</dbReference>
<comment type="similarity">
    <text evidence="4">Belongs to the peptidase S8 family.</text>
</comment>
<dbReference type="PANTHER" id="PTHR42884">
    <property type="entry name" value="PROPROTEIN CONVERTASE SUBTILISIN/KEXIN-RELATED"/>
    <property type="match status" value="1"/>
</dbReference>
<dbReference type="Proteomes" id="UP000184386">
    <property type="component" value="Unassembled WGS sequence"/>
</dbReference>
<feature type="active site" description="Charge relay system" evidence="4">
    <location>
        <position position="149"/>
    </location>
</feature>
<dbReference type="SUPFAM" id="SSF52743">
    <property type="entry name" value="Subtilisin-like"/>
    <property type="match status" value="1"/>
</dbReference>
<keyword evidence="5" id="KW-0732">Signal</keyword>
<dbReference type="RefSeq" id="WP_084124375.1">
    <property type="nucleotide sequence ID" value="NZ_FRAC01000018.1"/>
</dbReference>
<dbReference type="GO" id="GO:0004252">
    <property type="term" value="F:serine-type endopeptidase activity"/>
    <property type="evidence" value="ECO:0007669"/>
    <property type="project" value="UniProtKB-UniRule"/>
</dbReference>
<dbReference type="GO" id="GO:0016485">
    <property type="term" value="P:protein processing"/>
    <property type="evidence" value="ECO:0007669"/>
    <property type="project" value="TreeGrafter"/>
</dbReference>
<evidence type="ECO:0000256" key="3">
    <source>
        <dbReference type="ARBA" id="ARBA00022825"/>
    </source>
</evidence>
<proteinExistence type="inferred from homology"/>
<accession>A0A1M6VRM3</accession>
<dbReference type="InterPro" id="IPR015500">
    <property type="entry name" value="Peptidase_S8_subtilisin-rel"/>
</dbReference>
<evidence type="ECO:0000313" key="8">
    <source>
        <dbReference type="Proteomes" id="UP000184386"/>
    </source>
</evidence>
<feature type="chain" id="PRO_5012341859" evidence="5">
    <location>
        <begin position="23"/>
        <end position="414"/>
    </location>
</feature>
<dbReference type="Pfam" id="PF00082">
    <property type="entry name" value="Peptidase_S8"/>
    <property type="match status" value="1"/>
</dbReference>
<feature type="signal peptide" evidence="5">
    <location>
        <begin position="1"/>
        <end position="22"/>
    </location>
</feature>
<feature type="domain" description="Peptidase S8/S53" evidence="6">
    <location>
        <begin position="140"/>
        <end position="273"/>
    </location>
</feature>
<evidence type="ECO:0000256" key="4">
    <source>
        <dbReference type="PROSITE-ProRule" id="PRU01240"/>
    </source>
</evidence>
<organism evidence="7 8">
    <name type="scientific">Anaerocolumna jejuensis DSM 15929</name>
    <dbReference type="NCBI Taxonomy" id="1121322"/>
    <lineage>
        <taxon>Bacteria</taxon>
        <taxon>Bacillati</taxon>
        <taxon>Bacillota</taxon>
        <taxon>Clostridia</taxon>
        <taxon>Lachnospirales</taxon>
        <taxon>Lachnospiraceae</taxon>
        <taxon>Anaerocolumna</taxon>
    </lineage>
</organism>
<dbReference type="InterPro" id="IPR036852">
    <property type="entry name" value="Peptidase_S8/S53_dom_sf"/>
</dbReference>
<dbReference type="GO" id="GO:0016020">
    <property type="term" value="C:membrane"/>
    <property type="evidence" value="ECO:0007669"/>
    <property type="project" value="TreeGrafter"/>
</dbReference>
<keyword evidence="1 4" id="KW-0645">Protease</keyword>
<sequence length="414" mass="46253">MRKIRKLVFVLSVLLCLIAANACSGEGREKDKQTVSSQTEGTKQLTIERHPAAADLSAQYGYGKRDSLPGLFHDAYDIRSTDLTACDLTEDYGKLLKATFDSKTVWPDKLPGSFDPDKIMELYKNPGLTIRSLHEQGITGKGVGIAIIDQPLLVDHIEYKDRLKYYSERITVKDQDASMHGPSVASIAVGKSVGVAPEADLYYIAEDFELVLDDYGLLAESINKLLDLNKTLPVKNRIRVISISWGVDYNEGIGSKPLNEAYQRAKDEGVLVITTSIFKREDMAFFGLDKYPLSDPDDFNSYTKIPYPAEPEMMMKMKRKYNISVPMNYRCTASPTGAEDYAVYRQGGLSWAAPYVAGVYALACQVKPEITYEEFWKLAASTARTSHGTYEGEKYEAPYIIDPAAIMNELEKEE</sequence>
<evidence type="ECO:0000256" key="2">
    <source>
        <dbReference type="ARBA" id="ARBA00022801"/>
    </source>
</evidence>
<dbReference type="EMBL" id="FRAC01000018">
    <property type="protein sequence ID" value="SHK84207.1"/>
    <property type="molecule type" value="Genomic_DNA"/>
</dbReference>
<dbReference type="PRINTS" id="PR00723">
    <property type="entry name" value="SUBTILISIN"/>
</dbReference>
<reference evidence="7 8" key="1">
    <citation type="submission" date="2016-11" db="EMBL/GenBank/DDBJ databases">
        <authorList>
            <person name="Jaros S."/>
            <person name="Januszkiewicz K."/>
            <person name="Wedrychowicz H."/>
        </authorList>
    </citation>
    <scope>NUCLEOTIDE SEQUENCE [LARGE SCALE GENOMIC DNA]</scope>
    <source>
        <strain evidence="7 8">DSM 15929</strain>
    </source>
</reference>
<keyword evidence="8" id="KW-1185">Reference proteome</keyword>
<dbReference type="PANTHER" id="PTHR42884:SF14">
    <property type="entry name" value="NEUROENDOCRINE CONVERTASE 1"/>
    <property type="match status" value="1"/>
</dbReference>
<evidence type="ECO:0000259" key="6">
    <source>
        <dbReference type="Pfam" id="PF00082"/>
    </source>
</evidence>
<name>A0A1M6VRM3_9FIRM</name>
<evidence type="ECO:0000256" key="5">
    <source>
        <dbReference type="SAM" id="SignalP"/>
    </source>
</evidence>
<gene>
    <name evidence="7" type="ORF">SAMN02745136_03484</name>
</gene>
<dbReference type="Gene3D" id="3.40.50.200">
    <property type="entry name" value="Peptidase S8/S53 domain"/>
    <property type="match status" value="1"/>
</dbReference>
<dbReference type="STRING" id="1121322.SAMN02745136_03484"/>